<name>A7ILJ5_XANP2</name>
<keyword evidence="2" id="KW-1185">Reference proteome</keyword>
<sequence length="83" mass="9631">MVHMPTTATTRIEPREEIYFDFAMKIAKDEPDLFNKMTIILTGVENQLRMEFDGQPDTQMTREHFKARRTQMALTIRAAGILA</sequence>
<protein>
    <submittedName>
        <fullName evidence="1">Uncharacterized protein</fullName>
    </submittedName>
</protein>
<dbReference type="AlphaFoldDB" id="A7ILJ5"/>
<dbReference type="EMBL" id="CP000781">
    <property type="protein sequence ID" value="ABS68888.1"/>
    <property type="molecule type" value="Genomic_DNA"/>
</dbReference>
<dbReference type="KEGG" id="xau:Xaut_3660"/>
<dbReference type="Proteomes" id="UP000002417">
    <property type="component" value="Chromosome"/>
</dbReference>
<evidence type="ECO:0000313" key="1">
    <source>
        <dbReference type="EMBL" id="ABS68888.1"/>
    </source>
</evidence>
<accession>A7ILJ5</accession>
<gene>
    <name evidence="1" type="ordered locus">Xaut_3660</name>
</gene>
<evidence type="ECO:0000313" key="2">
    <source>
        <dbReference type="Proteomes" id="UP000002417"/>
    </source>
</evidence>
<organism evidence="1 2">
    <name type="scientific">Xanthobacter autotrophicus (strain ATCC BAA-1158 / Py2)</name>
    <dbReference type="NCBI Taxonomy" id="78245"/>
    <lineage>
        <taxon>Bacteria</taxon>
        <taxon>Pseudomonadati</taxon>
        <taxon>Pseudomonadota</taxon>
        <taxon>Alphaproteobacteria</taxon>
        <taxon>Hyphomicrobiales</taxon>
        <taxon>Xanthobacteraceae</taxon>
        <taxon>Xanthobacter</taxon>
    </lineage>
</organism>
<proteinExistence type="predicted"/>
<dbReference type="HOGENOM" id="CLU_2541761_0_0_5"/>
<reference evidence="1 2" key="1">
    <citation type="submission" date="2007-07" db="EMBL/GenBank/DDBJ databases">
        <title>Complete sequence of chromosome of Xanthobacter autotrophicus Py2.</title>
        <authorList>
            <consortium name="US DOE Joint Genome Institute"/>
            <person name="Copeland A."/>
            <person name="Lucas S."/>
            <person name="Lapidus A."/>
            <person name="Barry K."/>
            <person name="Glavina del Rio T."/>
            <person name="Hammon N."/>
            <person name="Israni S."/>
            <person name="Dalin E."/>
            <person name="Tice H."/>
            <person name="Pitluck S."/>
            <person name="Sims D."/>
            <person name="Brettin T."/>
            <person name="Bruce D."/>
            <person name="Detter J.C."/>
            <person name="Han C."/>
            <person name="Tapia R."/>
            <person name="Brainard J."/>
            <person name="Schmutz J."/>
            <person name="Larimer F."/>
            <person name="Land M."/>
            <person name="Hauser L."/>
            <person name="Kyrpides N."/>
            <person name="Kim E."/>
            <person name="Ensigns S.A."/>
            <person name="Richardson P."/>
        </authorList>
    </citation>
    <scope>NUCLEOTIDE SEQUENCE [LARGE SCALE GENOMIC DNA]</scope>
    <source>
        <strain evidence="2">ATCC BAA-1158 / Py2</strain>
    </source>
</reference>